<keyword evidence="4" id="KW-0560">Oxidoreductase</keyword>
<organism evidence="8 9">
    <name type="scientific">Mycobacterium intracellulare</name>
    <dbReference type="NCBI Taxonomy" id="1767"/>
    <lineage>
        <taxon>Bacteria</taxon>
        <taxon>Bacillati</taxon>
        <taxon>Actinomycetota</taxon>
        <taxon>Actinomycetes</taxon>
        <taxon>Mycobacteriales</taxon>
        <taxon>Mycobacteriaceae</taxon>
        <taxon>Mycobacterium</taxon>
        <taxon>Mycobacterium avium complex (MAC)</taxon>
    </lineage>
</organism>
<dbReference type="GO" id="GO:0016705">
    <property type="term" value="F:oxidoreductase activity, acting on paired donors, with incorporation or reduction of molecular oxygen"/>
    <property type="evidence" value="ECO:0007669"/>
    <property type="project" value="UniProtKB-ARBA"/>
</dbReference>
<dbReference type="SUPFAM" id="SSF51735">
    <property type="entry name" value="NAD(P)-binding Rossmann-fold domains"/>
    <property type="match status" value="1"/>
</dbReference>
<dbReference type="PANTHER" id="PTHR42760">
    <property type="entry name" value="SHORT-CHAIN DEHYDROGENASES/REDUCTASES FAMILY MEMBER"/>
    <property type="match status" value="1"/>
</dbReference>
<keyword evidence="5" id="KW-0408">Iron</keyword>
<dbReference type="PROSITE" id="PS51296">
    <property type="entry name" value="RIESKE"/>
    <property type="match status" value="1"/>
</dbReference>
<dbReference type="Pfam" id="PF00355">
    <property type="entry name" value="Rieske"/>
    <property type="match status" value="1"/>
</dbReference>
<dbReference type="Gene3D" id="3.40.50.720">
    <property type="entry name" value="NAD(P)-binding Rossmann-like Domain"/>
    <property type="match status" value="1"/>
</dbReference>
<dbReference type="PRINTS" id="PR00080">
    <property type="entry name" value="SDRFAMILY"/>
</dbReference>
<dbReference type="InterPro" id="IPR020904">
    <property type="entry name" value="Sc_DH/Rdtase_CS"/>
</dbReference>
<dbReference type="FunFam" id="3.40.50.720:FF:000084">
    <property type="entry name" value="Short-chain dehydrogenase reductase"/>
    <property type="match status" value="1"/>
</dbReference>
<evidence type="ECO:0000256" key="2">
    <source>
        <dbReference type="ARBA" id="ARBA00022714"/>
    </source>
</evidence>
<protein>
    <recommendedName>
        <fullName evidence="7">Rieske domain-containing protein</fullName>
    </recommendedName>
</protein>
<accession>A0A7R7MV85</accession>
<dbReference type="InterPro" id="IPR036922">
    <property type="entry name" value="Rieske_2Fe-2S_sf"/>
</dbReference>
<evidence type="ECO:0000313" key="9">
    <source>
        <dbReference type="Proteomes" id="UP000595205"/>
    </source>
</evidence>
<keyword evidence="2" id="KW-0001">2Fe-2S</keyword>
<dbReference type="PRINTS" id="PR00081">
    <property type="entry name" value="GDHRDH"/>
</dbReference>
<evidence type="ECO:0000256" key="6">
    <source>
        <dbReference type="ARBA" id="ARBA00023014"/>
    </source>
</evidence>
<dbReference type="GO" id="GO:0046872">
    <property type="term" value="F:metal ion binding"/>
    <property type="evidence" value="ECO:0007669"/>
    <property type="project" value="UniProtKB-KW"/>
</dbReference>
<dbReference type="AlphaFoldDB" id="A0A7R7MV85"/>
<dbReference type="SUPFAM" id="SSF50022">
    <property type="entry name" value="ISP domain"/>
    <property type="match status" value="1"/>
</dbReference>
<dbReference type="GO" id="GO:0004497">
    <property type="term" value="F:monooxygenase activity"/>
    <property type="evidence" value="ECO:0007669"/>
    <property type="project" value="UniProtKB-ARBA"/>
</dbReference>
<evidence type="ECO:0000256" key="5">
    <source>
        <dbReference type="ARBA" id="ARBA00023004"/>
    </source>
</evidence>
<comment type="similarity">
    <text evidence="1">Belongs to the short-chain dehydrogenases/reductases (SDR) family.</text>
</comment>
<dbReference type="InterPro" id="IPR017941">
    <property type="entry name" value="Rieske_2Fe-2S"/>
</dbReference>
<dbReference type="Proteomes" id="UP000595205">
    <property type="component" value="Chromosome"/>
</dbReference>
<dbReference type="RefSeq" id="WP_201406388.1">
    <property type="nucleotide sequence ID" value="NZ_AP024255.1"/>
</dbReference>
<sequence length="376" mass="39720">MGHGLAVVSGGTCGVGRAVVHGLLEDGFHVATFANDAAQIKNQREELADRDDVMIEEADVRDYRRLADFIDTATARFGPVRALVNNAAVRPTGSVLDTTEEAWDVTLAVNLKGQFLLSKAALPSMIDSGGGAIVNFSSISAYGGGAHVAYVASKAGVLGLTKALAYDLAKHRIRVNAIVPGFILSGMSEPLVGHYPEILESVRRTNAQGRVGMPADFARMVRFLVSDSAEMVSGAVIEAGLLPGVFPDDAALLAGPTSESQKMTEHTVLTNEWVRVCPADRLPAGGQAAIDMPSGERCLVVHVNGAYHAVSATCTHKALTLEGGKLRDGSIVCPWHRARFDLATGKASLPARTPLKTFEVAVVNGIVWVREKEGTS</sequence>
<dbReference type="EMBL" id="AP024255">
    <property type="protein sequence ID" value="BCO99367.1"/>
    <property type="molecule type" value="Genomic_DNA"/>
</dbReference>
<keyword evidence="3" id="KW-0479">Metal-binding</keyword>
<evidence type="ECO:0000259" key="7">
    <source>
        <dbReference type="PROSITE" id="PS51296"/>
    </source>
</evidence>
<proteinExistence type="inferred from homology"/>
<feature type="domain" description="Rieske" evidence="7">
    <location>
        <begin position="274"/>
        <end position="369"/>
    </location>
</feature>
<evidence type="ECO:0000313" key="8">
    <source>
        <dbReference type="EMBL" id="BCO99367.1"/>
    </source>
</evidence>
<evidence type="ECO:0000256" key="4">
    <source>
        <dbReference type="ARBA" id="ARBA00023002"/>
    </source>
</evidence>
<reference evidence="8 9" key="1">
    <citation type="submission" date="2020-12" db="EMBL/GenBank/DDBJ databases">
        <title>Genome sequence of clinical Mycobacterium intracellulare strains.</title>
        <authorList>
            <person name="Tateishi Y."/>
            <person name="Matsumoto S."/>
            <person name="Fukushima Y."/>
            <person name="Nakajima C."/>
            <person name="Suzuki Y."/>
        </authorList>
    </citation>
    <scope>NUCLEOTIDE SEQUENCE [LARGE SCALE GENOMIC DNA]</scope>
    <source>
        <strain evidence="8 9">M018</strain>
    </source>
</reference>
<dbReference type="Pfam" id="PF13561">
    <property type="entry name" value="adh_short_C2"/>
    <property type="match status" value="1"/>
</dbReference>
<name>A0A7R7MV85_MYCIT</name>
<dbReference type="CDD" id="cd05233">
    <property type="entry name" value="SDR_c"/>
    <property type="match status" value="1"/>
</dbReference>
<dbReference type="PROSITE" id="PS00061">
    <property type="entry name" value="ADH_SHORT"/>
    <property type="match status" value="1"/>
</dbReference>
<dbReference type="InterPro" id="IPR002347">
    <property type="entry name" value="SDR_fam"/>
</dbReference>
<evidence type="ECO:0000256" key="3">
    <source>
        <dbReference type="ARBA" id="ARBA00022723"/>
    </source>
</evidence>
<dbReference type="GO" id="GO:0051537">
    <property type="term" value="F:2 iron, 2 sulfur cluster binding"/>
    <property type="evidence" value="ECO:0007669"/>
    <property type="project" value="UniProtKB-KW"/>
</dbReference>
<keyword evidence="6" id="KW-0411">Iron-sulfur</keyword>
<evidence type="ECO:0000256" key="1">
    <source>
        <dbReference type="ARBA" id="ARBA00006484"/>
    </source>
</evidence>
<dbReference type="GO" id="GO:0016616">
    <property type="term" value="F:oxidoreductase activity, acting on the CH-OH group of donors, NAD or NADP as acceptor"/>
    <property type="evidence" value="ECO:0007669"/>
    <property type="project" value="TreeGrafter"/>
</dbReference>
<dbReference type="Gene3D" id="2.102.10.10">
    <property type="entry name" value="Rieske [2Fe-2S] iron-sulphur domain"/>
    <property type="match status" value="1"/>
</dbReference>
<dbReference type="InterPro" id="IPR036291">
    <property type="entry name" value="NAD(P)-bd_dom_sf"/>
</dbReference>
<gene>
    <name evidence="8" type="ORF">MINTM018_21370</name>
</gene>